<dbReference type="GO" id="GO:0004312">
    <property type="term" value="F:fatty acid synthase activity"/>
    <property type="evidence" value="ECO:0007669"/>
    <property type="project" value="TreeGrafter"/>
</dbReference>
<feature type="domain" description="Ketosynthase family 3 (KS3)" evidence="8">
    <location>
        <begin position="37"/>
        <end position="464"/>
    </location>
</feature>
<dbReference type="PROSITE" id="PS00012">
    <property type="entry name" value="PHOSPHOPANTETHEINE"/>
    <property type="match status" value="1"/>
</dbReference>
<reference evidence="10" key="1">
    <citation type="submission" date="2015-10" db="EMBL/GenBank/DDBJ databases">
        <authorList>
            <person name="Ju K.-S."/>
            <person name="Doroghazi J.R."/>
            <person name="Metcalf W.W."/>
        </authorList>
    </citation>
    <scope>NUCLEOTIDE SEQUENCE [LARGE SCALE GENOMIC DNA]</scope>
    <source>
        <strain evidence="10">NRRL F-8817</strain>
    </source>
</reference>
<dbReference type="GO" id="GO:0033068">
    <property type="term" value="P:macrolide biosynthetic process"/>
    <property type="evidence" value="ECO:0007669"/>
    <property type="project" value="UniProtKB-ARBA"/>
</dbReference>
<evidence type="ECO:0000256" key="5">
    <source>
        <dbReference type="ARBA" id="ARBA00023268"/>
    </source>
</evidence>
<dbReference type="Gene3D" id="3.40.366.10">
    <property type="entry name" value="Malonyl-Coenzyme A Acyl Carrier Protein, domain 2"/>
    <property type="match status" value="1"/>
</dbReference>
<dbReference type="Proteomes" id="UP000053413">
    <property type="component" value="Unassembled WGS sequence"/>
</dbReference>
<protein>
    <submittedName>
        <fullName evidence="9">Uncharacterized protein</fullName>
    </submittedName>
</protein>
<dbReference type="GO" id="GO:0031177">
    <property type="term" value="F:phosphopantetheine binding"/>
    <property type="evidence" value="ECO:0007669"/>
    <property type="project" value="InterPro"/>
</dbReference>
<evidence type="ECO:0000256" key="4">
    <source>
        <dbReference type="ARBA" id="ARBA00023194"/>
    </source>
</evidence>
<dbReference type="InterPro" id="IPR036299">
    <property type="entry name" value="Polyketide_synth_docking_sf"/>
</dbReference>
<comment type="caution">
    <text evidence="9">The sequence shown here is derived from an EMBL/GenBank/DDBJ whole genome shotgun (WGS) entry which is preliminary data.</text>
</comment>
<dbReference type="InterPro" id="IPR020806">
    <property type="entry name" value="PKS_PP-bd"/>
</dbReference>
<dbReference type="InterPro" id="IPR016039">
    <property type="entry name" value="Thiolase-like"/>
</dbReference>
<dbReference type="NCBIfam" id="NF045894">
    <property type="entry name" value="PKS_plus_SDR"/>
    <property type="match status" value="1"/>
</dbReference>
<evidence type="ECO:0000256" key="3">
    <source>
        <dbReference type="ARBA" id="ARBA00022679"/>
    </source>
</evidence>
<dbReference type="InterPro" id="IPR014030">
    <property type="entry name" value="Ketoacyl_synth_N"/>
</dbReference>
<dbReference type="Gene3D" id="1.10.1200.10">
    <property type="entry name" value="ACP-like"/>
    <property type="match status" value="1"/>
</dbReference>
<evidence type="ECO:0000256" key="6">
    <source>
        <dbReference type="ARBA" id="ARBA00023315"/>
    </source>
</evidence>
<dbReference type="PANTHER" id="PTHR43775:SF51">
    <property type="entry name" value="INACTIVE PHENOLPHTHIOCEROL SYNTHESIS POLYKETIDE SYNTHASE TYPE I PKS1-RELATED"/>
    <property type="match status" value="1"/>
</dbReference>
<dbReference type="InterPro" id="IPR016036">
    <property type="entry name" value="Malonyl_transacylase_ACP-bd"/>
</dbReference>
<dbReference type="Gene3D" id="3.40.50.720">
    <property type="entry name" value="NAD(P)-binding Rossmann-like Domain"/>
    <property type="match status" value="1"/>
</dbReference>
<dbReference type="SMART" id="SM00822">
    <property type="entry name" value="PKS_KR"/>
    <property type="match status" value="1"/>
</dbReference>
<dbReference type="Gene3D" id="3.30.70.3290">
    <property type="match status" value="1"/>
</dbReference>
<name>A0A0X3VGG8_STRVO</name>
<dbReference type="GO" id="GO:0006633">
    <property type="term" value="P:fatty acid biosynthetic process"/>
    <property type="evidence" value="ECO:0007669"/>
    <property type="project" value="InterPro"/>
</dbReference>
<dbReference type="InterPro" id="IPR032821">
    <property type="entry name" value="PKS_assoc"/>
</dbReference>
<dbReference type="SUPFAM" id="SSF51735">
    <property type="entry name" value="NAD(P)-binding Rossmann-fold domains"/>
    <property type="match status" value="2"/>
</dbReference>
<dbReference type="SUPFAM" id="SSF55048">
    <property type="entry name" value="Probable ACP-binding domain of malonyl-CoA ACP transacylase"/>
    <property type="match status" value="1"/>
</dbReference>
<dbReference type="Pfam" id="PF16197">
    <property type="entry name" value="KAsynt_C_assoc"/>
    <property type="match status" value="1"/>
</dbReference>
<dbReference type="InterPro" id="IPR016035">
    <property type="entry name" value="Acyl_Trfase/lysoPLipase"/>
</dbReference>
<dbReference type="EMBL" id="LLZJ01000418">
    <property type="protein sequence ID" value="KUL43893.1"/>
    <property type="molecule type" value="Genomic_DNA"/>
</dbReference>
<dbReference type="SUPFAM" id="SSF47336">
    <property type="entry name" value="ACP-like"/>
    <property type="match status" value="1"/>
</dbReference>
<dbReference type="InterPro" id="IPR001227">
    <property type="entry name" value="Ac_transferase_dom_sf"/>
</dbReference>
<dbReference type="SUPFAM" id="SSF53901">
    <property type="entry name" value="Thiolase-like"/>
    <property type="match status" value="1"/>
</dbReference>
<sequence>MSNDHSTEERLGRHLRRMSADLRDAQTRVRELEDRAREPIAVVAAACRYPGGVRTPEDLWDLVARGGDAITGLPVNRGWDVAGMYDPDPDASGRSYSRAGGFVHDADQFDAEFFDISPREAAAMDPQQRLLLEVCWEAVERAGIDPRTLRGSTTGVFAGSNIQDYGQVLADAGEAAEGYVVTGSTGAVVSGRISYALGLQGPSVTVDTACSSSLVALHQAAQALRNGECTAALAGGVTVLTTPTAFSEFSRQRALAPDGRCKAFGAGADGFGLAEGAGMLLLQRLSDAHRLGRPVLAVITGSAVNQDGASNGITAPNGPSQERVLRAALDAAGWSAGDVDLIEAHGTGTALGDPIEARALLAVHGPVRDPASPLLIGSVKSNIGHTQAASGVAGVIKVAMALRHGTLPPTLHADPPSDQVDWSPGTVLPLTEVRSWTRSADRPRRAGVSSFGISGTNAHVLIEEAPAPAAPDTQEPSGAAPAAVGGPAPWLLSARTGEALREQAAALLKWSAARPGTDPYRTARALATTRSRFEHRAVVLGDDLPALEEGLAALAEGMETRRAVTGTARPAGRLAYVLTGQGSQRPGMGKELYETFPAFAAGYDEVCEAFAPHLAEPLREVVLEGSPLLDRTEYAQPALFALQVAQAALLDSWGIRPDRLLGHSIGELAAARIAGVWSLPDACAVVAARGRLMQALPGGGAMAALKGSEAEVRALLDGREDRLGLAAVNGPRAVVISGDEDAVGEVADAWRGRGRPVKLLNVSHAFHSPRMDPMLDDFLAVTSSVRRSAPSVPLVSNVTGAFATAEDLADPAYWVRHVREAVRFHQGAQTLEADGVTAFLELGPDGVLTGMLTDCLTDRDTLSVPLLRRDLSEPQAALTALARLYCQGTEPDWAALLPGDGAGHLDLPTYPFQRERHWLDVPAGGARAQDTRLRELLAAGPAALTGELGLPEDAGLATVLPALQERLSAAATPAGGWRYTAAWRPVPATGRTVSGTWLLVGNGGHEQAAEWLTSQGARVVPVGTHSGRDGLAAALAAAGPAEGVLSTLALDRPSGAAAATLTLVQALGDARITAPLWCLTRGAVDAGGGAPDPDAAQVWGLGRVVALEHPDRWGGLVDLPAAGDESTGGLLAAALTGAEDQLAVRSGGLLARRIARLPMAPAEPLNPHGTVLVTGGTGGIGAHVARALAARGDVHLLLAGRRGPQAPGAEPLRAELEALGATVTLAACDVSDRDALASLLESVPAGQPLSAVFHTAGVLDDGVLDGQDAGRFARVAAPKATAADHLHELTKHLPLDAFVLFSSLSGVLGNAGQGNYAAANAHLDALAEHRRALGLPATSVAWGPWAEEGMAGRVDTGQLRRAGLRPMPAPHALEALWQAIGESTPSLLVADVDWDAYAAKVCAARPSPQLAELTAGPGTATAEGTLVQRLVGRTEGEQRTVLLETLRTEIAATLGHTDGRQLPPDRTFQALGFDSLTAVELRNRLDRVTGVELPATLVFDHPTPEALAAFLHTETLREISAGPETLLGEIDRLDALLSAADLDRDGRGIVTARLRELERRLEGGGRSDSSAPAVLDGDSTAGDVIDFITDQLGITAPDEVN</sequence>
<keyword evidence="4" id="KW-0045">Antibiotic biosynthesis</keyword>
<dbReference type="PROSITE" id="PS00606">
    <property type="entry name" value="KS3_1"/>
    <property type="match status" value="1"/>
</dbReference>
<dbReference type="InterPro" id="IPR036736">
    <property type="entry name" value="ACP-like_sf"/>
</dbReference>
<dbReference type="SUPFAM" id="SSF52151">
    <property type="entry name" value="FabD/lysophospholipase-like"/>
    <property type="match status" value="1"/>
</dbReference>
<dbReference type="InterPro" id="IPR036291">
    <property type="entry name" value="NAD(P)-bd_dom_sf"/>
</dbReference>
<dbReference type="Gene3D" id="3.40.47.10">
    <property type="match status" value="1"/>
</dbReference>
<dbReference type="InterPro" id="IPR057326">
    <property type="entry name" value="KR_dom"/>
</dbReference>
<keyword evidence="2" id="KW-0597">Phosphoprotein</keyword>
<evidence type="ECO:0000259" key="7">
    <source>
        <dbReference type="PROSITE" id="PS50075"/>
    </source>
</evidence>
<dbReference type="PANTHER" id="PTHR43775">
    <property type="entry name" value="FATTY ACID SYNTHASE"/>
    <property type="match status" value="1"/>
</dbReference>
<dbReference type="Pfam" id="PF08659">
    <property type="entry name" value="KR"/>
    <property type="match status" value="1"/>
</dbReference>
<proteinExistence type="predicted"/>
<dbReference type="Pfam" id="PF00698">
    <property type="entry name" value="Acyl_transf_1"/>
    <property type="match status" value="1"/>
</dbReference>
<dbReference type="InterPro" id="IPR009081">
    <property type="entry name" value="PP-bd_ACP"/>
</dbReference>
<evidence type="ECO:0000313" key="9">
    <source>
        <dbReference type="EMBL" id="KUL43893.1"/>
    </source>
</evidence>
<dbReference type="PROSITE" id="PS52004">
    <property type="entry name" value="KS3_2"/>
    <property type="match status" value="1"/>
</dbReference>
<dbReference type="SMART" id="SM00823">
    <property type="entry name" value="PKS_PP"/>
    <property type="match status" value="1"/>
</dbReference>
<keyword evidence="3" id="KW-0808">Transferase</keyword>
<evidence type="ECO:0000256" key="1">
    <source>
        <dbReference type="ARBA" id="ARBA00022450"/>
    </source>
</evidence>
<dbReference type="Pfam" id="PF00550">
    <property type="entry name" value="PP-binding"/>
    <property type="match status" value="1"/>
</dbReference>
<dbReference type="SMART" id="SM00825">
    <property type="entry name" value="PKS_KS"/>
    <property type="match status" value="1"/>
</dbReference>
<dbReference type="SMART" id="SM00827">
    <property type="entry name" value="PKS_AT"/>
    <property type="match status" value="1"/>
</dbReference>
<dbReference type="FunFam" id="3.40.366.10:FF:000002">
    <property type="entry name" value="Probable polyketide synthase 2"/>
    <property type="match status" value="1"/>
</dbReference>
<dbReference type="Pfam" id="PF02801">
    <property type="entry name" value="Ketoacyl-synt_C"/>
    <property type="match status" value="1"/>
</dbReference>
<evidence type="ECO:0000313" key="10">
    <source>
        <dbReference type="Proteomes" id="UP000053413"/>
    </source>
</evidence>
<organism evidence="9 10">
    <name type="scientific">Streptomyces violaceusniger</name>
    <dbReference type="NCBI Taxonomy" id="68280"/>
    <lineage>
        <taxon>Bacteria</taxon>
        <taxon>Bacillati</taxon>
        <taxon>Actinomycetota</taxon>
        <taxon>Actinomycetes</taxon>
        <taxon>Kitasatosporales</taxon>
        <taxon>Streptomycetaceae</taxon>
        <taxon>Streptomyces</taxon>
        <taxon>Streptomyces violaceusniger group</taxon>
    </lineage>
</organism>
<dbReference type="SUPFAM" id="SSF101173">
    <property type="entry name" value="Docking domain B of the erythromycin polyketide synthase (DEBS)"/>
    <property type="match status" value="1"/>
</dbReference>
<evidence type="ECO:0000259" key="8">
    <source>
        <dbReference type="PROSITE" id="PS52004"/>
    </source>
</evidence>
<dbReference type="InterPro" id="IPR014043">
    <property type="entry name" value="Acyl_transferase_dom"/>
</dbReference>
<dbReference type="RefSeq" id="WP_059149072.1">
    <property type="nucleotide sequence ID" value="NZ_LLZJ01000418.1"/>
</dbReference>
<evidence type="ECO:0000256" key="2">
    <source>
        <dbReference type="ARBA" id="ARBA00022553"/>
    </source>
</evidence>
<dbReference type="InterPro" id="IPR013968">
    <property type="entry name" value="PKS_KR"/>
</dbReference>
<keyword evidence="6" id="KW-0012">Acyltransferase</keyword>
<dbReference type="FunFam" id="3.40.47.10:FF:000019">
    <property type="entry name" value="Polyketide synthase type I"/>
    <property type="match status" value="1"/>
</dbReference>
<keyword evidence="1" id="KW-0596">Phosphopantetheine</keyword>
<gene>
    <name evidence="9" type="ORF">ADL28_42005</name>
</gene>
<dbReference type="GO" id="GO:0004315">
    <property type="term" value="F:3-oxoacyl-[acyl-carrier-protein] synthase activity"/>
    <property type="evidence" value="ECO:0007669"/>
    <property type="project" value="InterPro"/>
</dbReference>
<dbReference type="CDD" id="cd08952">
    <property type="entry name" value="KR_1_SDR_x"/>
    <property type="match status" value="1"/>
</dbReference>
<dbReference type="InterPro" id="IPR020841">
    <property type="entry name" value="PKS_Beta-ketoAc_synthase_dom"/>
</dbReference>
<dbReference type="CDD" id="cd00833">
    <property type="entry name" value="PKS"/>
    <property type="match status" value="1"/>
</dbReference>
<dbReference type="InterPro" id="IPR006162">
    <property type="entry name" value="Ppantetheine_attach_site"/>
</dbReference>
<dbReference type="InterPro" id="IPR050091">
    <property type="entry name" value="PKS_NRPS_Biosynth_Enz"/>
</dbReference>
<accession>A0A0X3VGG8</accession>
<dbReference type="PROSITE" id="PS50075">
    <property type="entry name" value="CARRIER"/>
    <property type="match status" value="1"/>
</dbReference>
<dbReference type="Pfam" id="PF00109">
    <property type="entry name" value="ketoacyl-synt"/>
    <property type="match status" value="1"/>
</dbReference>
<dbReference type="InterPro" id="IPR014031">
    <property type="entry name" value="Ketoacyl_synth_C"/>
</dbReference>
<dbReference type="SMART" id="SM01294">
    <property type="entry name" value="PKS_PP_betabranch"/>
    <property type="match status" value="1"/>
</dbReference>
<keyword evidence="5" id="KW-0511">Multifunctional enzyme</keyword>
<feature type="domain" description="Carrier" evidence="7">
    <location>
        <begin position="1440"/>
        <end position="1515"/>
    </location>
</feature>
<dbReference type="InterPro" id="IPR018201">
    <property type="entry name" value="Ketoacyl_synth_AS"/>
</dbReference>
<dbReference type="FunFam" id="1.10.1200.10:FF:000007">
    <property type="entry name" value="Probable polyketide synthase pks17"/>
    <property type="match status" value="1"/>
</dbReference>